<dbReference type="AlphaFoldDB" id="A0A9P6G0D0"/>
<dbReference type="OrthoDB" id="1621027at2759"/>
<evidence type="ECO:0000256" key="1">
    <source>
        <dbReference type="SAM" id="MobiDB-lite"/>
    </source>
</evidence>
<dbReference type="EMBL" id="JAABOA010000301">
    <property type="protein sequence ID" value="KAF9584908.1"/>
    <property type="molecule type" value="Genomic_DNA"/>
</dbReference>
<accession>A0A9P6G0D0</accession>
<evidence type="ECO:0000313" key="3">
    <source>
        <dbReference type="Proteomes" id="UP000780801"/>
    </source>
</evidence>
<keyword evidence="3" id="KW-1185">Reference proteome</keyword>
<sequence>MSSTEASAVRRERQGSFGGSTKAKVLRPFNTANIKILLLENINTAAVESLKAQGYQ</sequence>
<feature type="region of interest" description="Disordered" evidence="1">
    <location>
        <begin position="1"/>
        <end position="22"/>
    </location>
</feature>
<organism evidence="2 3">
    <name type="scientific">Lunasporangiospora selenospora</name>
    <dbReference type="NCBI Taxonomy" id="979761"/>
    <lineage>
        <taxon>Eukaryota</taxon>
        <taxon>Fungi</taxon>
        <taxon>Fungi incertae sedis</taxon>
        <taxon>Mucoromycota</taxon>
        <taxon>Mortierellomycotina</taxon>
        <taxon>Mortierellomycetes</taxon>
        <taxon>Mortierellales</taxon>
        <taxon>Mortierellaceae</taxon>
        <taxon>Lunasporangiospora</taxon>
    </lineage>
</organism>
<reference evidence="2" key="1">
    <citation type="journal article" date="2020" name="Fungal Divers.">
        <title>Resolving the Mortierellaceae phylogeny through synthesis of multi-gene phylogenetics and phylogenomics.</title>
        <authorList>
            <person name="Vandepol N."/>
            <person name="Liber J."/>
            <person name="Desiro A."/>
            <person name="Na H."/>
            <person name="Kennedy M."/>
            <person name="Barry K."/>
            <person name="Grigoriev I.V."/>
            <person name="Miller A.N."/>
            <person name="O'Donnell K."/>
            <person name="Stajich J.E."/>
            <person name="Bonito G."/>
        </authorList>
    </citation>
    <scope>NUCLEOTIDE SEQUENCE</scope>
    <source>
        <strain evidence="2">KOD1015</strain>
    </source>
</reference>
<gene>
    <name evidence="2" type="ORF">BGW38_004734</name>
</gene>
<dbReference type="Proteomes" id="UP000780801">
    <property type="component" value="Unassembled WGS sequence"/>
</dbReference>
<name>A0A9P6G0D0_9FUNG</name>
<evidence type="ECO:0000313" key="2">
    <source>
        <dbReference type="EMBL" id="KAF9584908.1"/>
    </source>
</evidence>
<feature type="non-terminal residue" evidence="2">
    <location>
        <position position="56"/>
    </location>
</feature>
<comment type="caution">
    <text evidence="2">The sequence shown here is derived from an EMBL/GenBank/DDBJ whole genome shotgun (WGS) entry which is preliminary data.</text>
</comment>
<protein>
    <submittedName>
        <fullName evidence="2">Uncharacterized protein</fullName>
    </submittedName>
</protein>
<proteinExistence type="predicted"/>